<dbReference type="Proteomes" id="UP001056635">
    <property type="component" value="Chromosome"/>
</dbReference>
<proteinExistence type="predicted"/>
<gene>
    <name evidence="1" type="ORF">K6958_07995</name>
</gene>
<evidence type="ECO:0000313" key="1">
    <source>
        <dbReference type="EMBL" id="UQY45587.1"/>
    </source>
</evidence>
<keyword evidence="2" id="KW-1185">Reference proteome</keyword>
<accession>A0ABY4RDM6</accession>
<sequence length="83" mass="9677">MERKQWSQNAQPLFFSTLIAEKDQCANFTPLSHAQAIFEGFSATQIDGLGKGMILHKKNPVRKRAQRQRTGIHLRKINYFLRY</sequence>
<protein>
    <submittedName>
        <fullName evidence="1">Uncharacterized protein</fullName>
    </submittedName>
</protein>
<dbReference type="RefSeq" id="WP_249894141.1">
    <property type="nucleotide sequence ID" value="NZ_CP082904.1"/>
</dbReference>
<dbReference type="EMBL" id="CP082904">
    <property type="protein sequence ID" value="UQY45587.1"/>
    <property type="molecule type" value="Genomic_DNA"/>
</dbReference>
<organism evidence="1 2">
    <name type="scientific">Mixta hanseatica</name>
    <dbReference type="NCBI Taxonomy" id="2872648"/>
    <lineage>
        <taxon>Bacteria</taxon>
        <taxon>Pseudomonadati</taxon>
        <taxon>Pseudomonadota</taxon>
        <taxon>Gammaproteobacteria</taxon>
        <taxon>Enterobacterales</taxon>
        <taxon>Erwiniaceae</taxon>
        <taxon>Mixta</taxon>
    </lineage>
</organism>
<evidence type="ECO:0000313" key="2">
    <source>
        <dbReference type="Proteomes" id="UP001056635"/>
    </source>
</evidence>
<reference evidence="1" key="1">
    <citation type="submission" date="2021-09" db="EMBL/GenBank/DDBJ databases">
        <title>First case of bloodstream infection caused by Mixta hanseatica sp. nov., a member of the Erwiniaceae family.</title>
        <authorList>
            <person name="Both A."/>
            <person name="Huang J."/>
            <person name="Wenzel P."/>
            <person name="Aepfelbacher M."/>
            <person name="Rohde H."/>
            <person name="Christner M."/>
            <person name="Hentschke M."/>
        </authorList>
    </citation>
    <scope>NUCLEOTIDE SEQUENCE</scope>
    <source>
        <strain evidence="1">X22927</strain>
    </source>
</reference>
<name>A0ABY4RDM6_9GAMM</name>